<dbReference type="SMART" id="SM00028">
    <property type="entry name" value="TPR"/>
    <property type="match status" value="2"/>
</dbReference>
<evidence type="ECO:0000313" key="4">
    <source>
        <dbReference type="EMBL" id="OGG54306.1"/>
    </source>
</evidence>
<dbReference type="Proteomes" id="UP000178606">
    <property type="component" value="Unassembled WGS sequence"/>
</dbReference>
<dbReference type="SUPFAM" id="SSF48452">
    <property type="entry name" value="TPR-like"/>
    <property type="match status" value="1"/>
</dbReference>
<dbReference type="Gene3D" id="1.25.40.10">
    <property type="entry name" value="Tetratricopeptide repeat domain"/>
    <property type="match status" value="1"/>
</dbReference>
<evidence type="ECO:0000313" key="5">
    <source>
        <dbReference type="Proteomes" id="UP000178606"/>
    </source>
</evidence>
<gene>
    <name evidence="4" type="ORF">A3F84_14755</name>
</gene>
<dbReference type="Pfam" id="PF13525">
    <property type="entry name" value="YfiO"/>
    <property type="match status" value="1"/>
</dbReference>
<comment type="caution">
    <text evidence="4">The sequence shown here is derived from an EMBL/GenBank/DDBJ whole genome shotgun (WGS) entry which is preliminary data.</text>
</comment>
<keyword evidence="2" id="KW-0802">TPR repeat</keyword>
<proteinExistence type="predicted"/>
<dbReference type="EMBL" id="MFKF01000107">
    <property type="protein sequence ID" value="OGG54306.1"/>
    <property type="molecule type" value="Genomic_DNA"/>
</dbReference>
<protein>
    <recommendedName>
        <fullName evidence="3">Outer membrane lipoprotein BamD-like domain-containing protein</fullName>
    </recommendedName>
</protein>
<accession>A0A1F6CYR1</accession>
<evidence type="ECO:0000256" key="2">
    <source>
        <dbReference type="PROSITE-ProRule" id="PRU00339"/>
    </source>
</evidence>
<feature type="repeat" description="TPR" evidence="2">
    <location>
        <begin position="100"/>
        <end position="133"/>
    </location>
</feature>
<reference evidence="4 5" key="1">
    <citation type="journal article" date="2016" name="Nat. Commun.">
        <title>Thousands of microbial genomes shed light on interconnected biogeochemical processes in an aquifer system.</title>
        <authorList>
            <person name="Anantharaman K."/>
            <person name="Brown C.T."/>
            <person name="Hug L.A."/>
            <person name="Sharon I."/>
            <person name="Castelle C.J."/>
            <person name="Probst A.J."/>
            <person name="Thomas B.C."/>
            <person name="Singh A."/>
            <person name="Wilkins M.J."/>
            <person name="Karaoz U."/>
            <person name="Brodie E.L."/>
            <person name="Williams K.H."/>
            <person name="Hubbard S.S."/>
            <person name="Banfield J.F."/>
        </authorList>
    </citation>
    <scope>NUCLEOTIDE SEQUENCE [LARGE SCALE GENOMIC DNA]</scope>
    <source>
        <strain evidence="5">RIFCSPLOWO2_12_FULL_64_10</strain>
    </source>
</reference>
<keyword evidence="1" id="KW-0732">Signal</keyword>
<feature type="domain" description="Outer membrane lipoprotein BamD-like" evidence="3">
    <location>
        <begin position="24"/>
        <end position="146"/>
    </location>
</feature>
<evidence type="ECO:0000259" key="3">
    <source>
        <dbReference type="Pfam" id="PF13525"/>
    </source>
</evidence>
<dbReference type="InterPro" id="IPR011990">
    <property type="entry name" value="TPR-like_helical_dom_sf"/>
</dbReference>
<organism evidence="4 5">
    <name type="scientific">Handelsmanbacteria sp. (strain RIFCSPLOWO2_12_FULL_64_10)</name>
    <dbReference type="NCBI Taxonomy" id="1817868"/>
    <lineage>
        <taxon>Bacteria</taxon>
        <taxon>Candidatus Handelsmaniibacteriota</taxon>
    </lineage>
</organism>
<name>A0A1F6CYR1_HANXR</name>
<evidence type="ECO:0000256" key="1">
    <source>
        <dbReference type="ARBA" id="ARBA00022729"/>
    </source>
</evidence>
<dbReference type="InterPro" id="IPR039565">
    <property type="entry name" value="BamD-like"/>
</dbReference>
<sequence length="166" mass="18974">MSSVFRMGRAFLLMAFLWGCGGRSADELFNEGERASHNAAAYPKAEKLLKEFLKRFPQDSRCDVALIALARIFQNQDRPPEAIAAYQQVLDRYPDSERADEAQFMVGYIYDSAKDYEKARAAYQNVIQKYPHSEFVDDARASLEHLGKSPEQWLAETQQETVAVKR</sequence>
<dbReference type="InterPro" id="IPR019734">
    <property type="entry name" value="TPR_rpt"/>
</dbReference>
<dbReference type="PROSITE" id="PS50005">
    <property type="entry name" value="TPR"/>
    <property type="match status" value="1"/>
</dbReference>
<dbReference type="AlphaFoldDB" id="A0A1F6CYR1"/>